<proteinExistence type="predicted"/>
<feature type="compositionally biased region" description="Low complexity" evidence="5">
    <location>
        <begin position="136"/>
        <end position="158"/>
    </location>
</feature>
<dbReference type="Proteomes" id="UP000245207">
    <property type="component" value="Unassembled WGS sequence"/>
</dbReference>
<keyword evidence="2 8" id="KW-0238">DNA-binding</keyword>
<dbReference type="GO" id="GO:0003677">
    <property type="term" value="F:DNA binding"/>
    <property type="evidence" value="ECO:0007669"/>
    <property type="project" value="UniProtKB-KW"/>
</dbReference>
<evidence type="ECO:0000313" key="8">
    <source>
        <dbReference type="EMBL" id="PWA78194.1"/>
    </source>
</evidence>
<evidence type="ECO:0000256" key="4">
    <source>
        <dbReference type="ARBA" id="ARBA00023242"/>
    </source>
</evidence>
<protein>
    <submittedName>
        <fullName evidence="8">PB1 domain, RWP-RK domain, Lambda repressor-like, DNA-binding domain protein</fullName>
    </submittedName>
</protein>
<accession>A0A2U1NXH9</accession>
<keyword evidence="1" id="KW-0805">Transcription regulation</keyword>
<evidence type="ECO:0000256" key="1">
    <source>
        <dbReference type="ARBA" id="ARBA00023015"/>
    </source>
</evidence>
<dbReference type="InterPro" id="IPR055081">
    <property type="entry name" value="NLP1-9_GAF"/>
</dbReference>
<name>A0A2U1NXH9_ARTAN</name>
<dbReference type="Gene3D" id="3.10.20.90">
    <property type="entry name" value="Phosphatidylinositol 3-kinase Catalytic Subunit, Chain A, domain 1"/>
    <property type="match status" value="1"/>
</dbReference>
<dbReference type="SMART" id="SM00666">
    <property type="entry name" value="PB1"/>
    <property type="match status" value="1"/>
</dbReference>
<sequence length="884" mass="99490">MKSIDDLVDKDQASSGSNVLNALKSRYCCLSEPLTSASRPDNNNGSRRYLTQLWVFVSREVDDDNDEPLPSSKLHKKIDEGSEDRLRKYSEWKLRQAVKGSLHVRQKLLKHGLGPYLPIASKDKEVNLAAGDSDDALSSSGSSDMSDGFENSGSFEYSESSEDEDFKHGAPSERGFSKLLEDENCIDLQRVKDKITHALSAISLRDPHVLVQFWSLATVQQSCFLTTLDQPFGLGVVDEGLYLYRLESEQRMFVVNGEHTEQLGPAGRVYRQKLPEWSFDVQTLPTIDLDVSYNIYGYIDLPVFEPDNGSCVGVLEIVSSSSYVDYAFEVQEVSRALKEQNLMSPMVFENPRFYVGDERRQHELDEIYPMLIKTVCDLQKLPLAQMWALSGNSSIVVNSGNLESSCSSFNKNCIGKVCMSTSDLPFYVRDLSMWGFREACRERHLDKSQGIVGKSLTSRGLCFCKDVTKFGKEEYPLASYARGYEITSCLAIYLKSIESDIEYVIEFVLPPHNANKEDLQSLILTIKQQIKNVSSVKLGILSSLQVIDGDPLNWNFESPPSPITLLTEKEEFLPEPQKLSVENERNDVPFSKEESEVAYVEHMKDDNLEIELMDSVAAGTSQSIVPYLNSGIEDVDINKGKTETKNLNDKSNTPKRKKKKTGRSISMEEISKQYGKPMEEAAVNLRVSRSTLKRICRSLDIRRWPYKNNKSNFVLKSNETDAVIHASEGTPIPVLGTSTEPSSITNITYLPVTRTEHGKQSSIVVRHDEEQTIPPVGSAKPETTIRERHIATNTEKTLMIKATYKEDMVKFPFMLLDGLVKLEELVATRFHLSLGSFSLKYEDTEGDMILITCDLDLIELVADSRQPDNQTVIRLLVLPTAYEP</sequence>
<evidence type="ECO:0000256" key="5">
    <source>
        <dbReference type="SAM" id="MobiDB-lite"/>
    </source>
</evidence>
<dbReference type="OrthoDB" id="1747617at2759"/>
<dbReference type="Pfam" id="PF00564">
    <property type="entry name" value="PB1"/>
    <property type="match status" value="1"/>
</dbReference>
<dbReference type="InterPro" id="IPR003035">
    <property type="entry name" value="RWP-RK_dom"/>
</dbReference>
<evidence type="ECO:0000256" key="2">
    <source>
        <dbReference type="ARBA" id="ARBA00023125"/>
    </source>
</evidence>
<comment type="caution">
    <text evidence="8">The sequence shown here is derived from an EMBL/GenBank/DDBJ whole genome shotgun (WGS) entry which is preliminary data.</text>
</comment>
<dbReference type="AlphaFoldDB" id="A0A2U1NXH9"/>
<dbReference type="EMBL" id="PKPP01002021">
    <property type="protein sequence ID" value="PWA78194.1"/>
    <property type="molecule type" value="Genomic_DNA"/>
</dbReference>
<feature type="compositionally biased region" description="Basic residues" evidence="5">
    <location>
        <begin position="653"/>
        <end position="662"/>
    </location>
</feature>
<dbReference type="PROSITE" id="PS51745">
    <property type="entry name" value="PB1"/>
    <property type="match status" value="1"/>
</dbReference>
<dbReference type="PANTHER" id="PTHR32002:SF35">
    <property type="entry name" value="PROTEIN NLP6"/>
    <property type="match status" value="1"/>
</dbReference>
<feature type="region of interest" description="Disordered" evidence="5">
    <location>
        <begin position="131"/>
        <end position="173"/>
    </location>
</feature>
<dbReference type="GO" id="GO:0003700">
    <property type="term" value="F:DNA-binding transcription factor activity"/>
    <property type="evidence" value="ECO:0007669"/>
    <property type="project" value="InterPro"/>
</dbReference>
<evidence type="ECO:0000313" key="9">
    <source>
        <dbReference type="Proteomes" id="UP000245207"/>
    </source>
</evidence>
<keyword evidence="3" id="KW-0804">Transcription</keyword>
<feature type="region of interest" description="Disordered" evidence="5">
    <location>
        <begin position="642"/>
        <end position="669"/>
    </location>
</feature>
<dbReference type="STRING" id="35608.A0A2U1NXH9"/>
<dbReference type="PANTHER" id="PTHR32002">
    <property type="entry name" value="PROTEIN NLP8"/>
    <property type="match status" value="1"/>
</dbReference>
<dbReference type="PROSITE" id="PS51519">
    <property type="entry name" value="RWP_RK"/>
    <property type="match status" value="1"/>
</dbReference>
<keyword evidence="4" id="KW-0539">Nucleus</keyword>
<dbReference type="InterPro" id="IPR053793">
    <property type="entry name" value="PB1-like"/>
</dbReference>
<dbReference type="InterPro" id="IPR000270">
    <property type="entry name" value="PB1_dom"/>
</dbReference>
<reference evidence="8 9" key="1">
    <citation type="journal article" date="2018" name="Mol. Plant">
        <title>The genome of Artemisia annua provides insight into the evolution of Asteraceae family and artemisinin biosynthesis.</title>
        <authorList>
            <person name="Shen Q."/>
            <person name="Zhang L."/>
            <person name="Liao Z."/>
            <person name="Wang S."/>
            <person name="Yan T."/>
            <person name="Shi P."/>
            <person name="Liu M."/>
            <person name="Fu X."/>
            <person name="Pan Q."/>
            <person name="Wang Y."/>
            <person name="Lv Z."/>
            <person name="Lu X."/>
            <person name="Zhang F."/>
            <person name="Jiang W."/>
            <person name="Ma Y."/>
            <person name="Chen M."/>
            <person name="Hao X."/>
            <person name="Li L."/>
            <person name="Tang Y."/>
            <person name="Lv G."/>
            <person name="Zhou Y."/>
            <person name="Sun X."/>
            <person name="Brodelius P.E."/>
            <person name="Rose J.K.C."/>
            <person name="Tang K."/>
        </authorList>
    </citation>
    <scope>NUCLEOTIDE SEQUENCE [LARGE SCALE GENOMIC DNA]</scope>
    <source>
        <strain evidence="9">cv. Huhao1</strain>
        <tissue evidence="8">Leaf</tissue>
    </source>
</reference>
<feature type="domain" description="PB1" evidence="7">
    <location>
        <begin position="797"/>
        <end position="880"/>
    </location>
</feature>
<evidence type="ECO:0000256" key="3">
    <source>
        <dbReference type="ARBA" id="ARBA00023163"/>
    </source>
</evidence>
<feature type="domain" description="RWP-RK" evidence="6">
    <location>
        <begin position="649"/>
        <end position="733"/>
    </location>
</feature>
<keyword evidence="9" id="KW-1185">Reference proteome</keyword>
<organism evidence="8 9">
    <name type="scientific">Artemisia annua</name>
    <name type="common">Sweet wormwood</name>
    <dbReference type="NCBI Taxonomy" id="35608"/>
    <lineage>
        <taxon>Eukaryota</taxon>
        <taxon>Viridiplantae</taxon>
        <taxon>Streptophyta</taxon>
        <taxon>Embryophyta</taxon>
        <taxon>Tracheophyta</taxon>
        <taxon>Spermatophyta</taxon>
        <taxon>Magnoliopsida</taxon>
        <taxon>eudicotyledons</taxon>
        <taxon>Gunneridae</taxon>
        <taxon>Pentapetalae</taxon>
        <taxon>asterids</taxon>
        <taxon>campanulids</taxon>
        <taxon>Asterales</taxon>
        <taxon>Asteraceae</taxon>
        <taxon>Asteroideae</taxon>
        <taxon>Anthemideae</taxon>
        <taxon>Artemisiinae</taxon>
        <taxon>Artemisia</taxon>
    </lineage>
</organism>
<gene>
    <name evidence="8" type="ORF">CTI12_AA215280</name>
</gene>
<dbReference type="SUPFAM" id="SSF54277">
    <property type="entry name" value="CAD &amp; PB1 domains"/>
    <property type="match status" value="1"/>
</dbReference>
<dbReference type="Pfam" id="PF22922">
    <property type="entry name" value="GAF_NLP"/>
    <property type="match status" value="1"/>
</dbReference>
<evidence type="ECO:0000259" key="7">
    <source>
        <dbReference type="PROSITE" id="PS51745"/>
    </source>
</evidence>
<evidence type="ECO:0000259" key="6">
    <source>
        <dbReference type="PROSITE" id="PS51519"/>
    </source>
</evidence>
<dbReference type="InterPro" id="IPR045012">
    <property type="entry name" value="NLP"/>
</dbReference>
<dbReference type="Pfam" id="PF02042">
    <property type="entry name" value="RWP-RK"/>
    <property type="match status" value="1"/>
</dbReference>